<sequence>MTTPDVAPVPDARSRRGRWVVVVVVLTAVLALAVGVTVGLLVGGSEDDDLPRAEANATAACVTVARIDADEPLPERTDNRLEEPAFWEMPAVHYLAMAAAAEDDTYQDLADVSTLLGTALQTLNFENMSTAVEEIQAECGDLGLD</sequence>
<accession>A0ACC6IJX8</accession>
<gene>
    <name evidence="1" type="ORF">QE364_002619</name>
</gene>
<reference evidence="1" key="1">
    <citation type="submission" date="2023-08" db="EMBL/GenBank/DDBJ databases">
        <title>Functional and genomic diversity of the sorghum phyllosphere microbiome.</title>
        <authorList>
            <person name="Shade A."/>
        </authorList>
    </citation>
    <scope>NUCLEOTIDE SEQUENCE</scope>
    <source>
        <strain evidence="1">SORGH_AS_0885</strain>
    </source>
</reference>
<evidence type="ECO:0000313" key="2">
    <source>
        <dbReference type="Proteomes" id="UP001261666"/>
    </source>
</evidence>
<evidence type="ECO:0000313" key="1">
    <source>
        <dbReference type="EMBL" id="MDR6210900.1"/>
    </source>
</evidence>
<dbReference type="Proteomes" id="UP001261666">
    <property type="component" value="Unassembled WGS sequence"/>
</dbReference>
<dbReference type="EMBL" id="JAVIZJ010000007">
    <property type="protein sequence ID" value="MDR6210900.1"/>
    <property type="molecule type" value="Genomic_DNA"/>
</dbReference>
<proteinExistence type="predicted"/>
<protein>
    <submittedName>
        <fullName evidence="1">Uncharacterized protein</fullName>
    </submittedName>
</protein>
<name>A0ACC6IJX8_9ACTN</name>
<organism evidence="1 2">
    <name type="scientific">Nocardioides zeae</name>
    <dbReference type="NCBI Taxonomy" id="1457234"/>
    <lineage>
        <taxon>Bacteria</taxon>
        <taxon>Bacillati</taxon>
        <taxon>Actinomycetota</taxon>
        <taxon>Actinomycetes</taxon>
        <taxon>Propionibacteriales</taxon>
        <taxon>Nocardioidaceae</taxon>
        <taxon>Nocardioides</taxon>
    </lineage>
</organism>
<keyword evidence="2" id="KW-1185">Reference proteome</keyword>
<comment type="caution">
    <text evidence="1">The sequence shown here is derived from an EMBL/GenBank/DDBJ whole genome shotgun (WGS) entry which is preliminary data.</text>
</comment>